<evidence type="ECO:0000313" key="3">
    <source>
        <dbReference type="Proteomes" id="UP000282674"/>
    </source>
</evidence>
<dbReference type="EMBL" id="RFFG01000061">
    <property type="protein sequence ID" value="RMI39904.1"/>
    <property type="molecule type" value="Genomic_DNA"/>
</dbReference>
<feature type="region of interest" description="Disordered" evidence="1">
    <location>
        <begin position="158"/>
        <end position="178"/>
    </location>
</feature>
<name>A0A3M2LQY7_9ACTN</name>
<gene>
    <name evidence="2" type="ORF">EBO15_28475</name>
</gene>
<feature type="compositionally biased region" description="Pro residues" evidence="1">
    <location>
        <begin position="166"/>
        <end position="177"/>
    </location>
</feature>
<organism evidence="2 3">
    <name type="scientific">Actinomadura harenae</name>
    <dbReference type="NCBI Taxonomy" id="2483351"/>
    <lineage>
        <taxon>Bacteria</taxon>
        <taxon>Bacillati</taxon>
        <taxon>Actinomycetota</taxon>
        <taxon>Actinomycetes</taxon>
        <taxon>Streptosporangiales</taxon>
        <taxon>Thermomonosporaceae</taxon>
        <taxon>Actinomadura</taxon>
    </lineage>
</organism>
<evidence type="ECO:0000256" key="1">
    <source>
        <dbReference type="SAM" id="MobiDB-lite"/>
    </source>
</evidence>
<protein>
    <submittedName>
        <fullName evidence="2">Uncharacterized protein</fullName>
    </submittedName>
</protein>
<evidence type="ECO:0000313" key="2">
    <source>
        <dbReference type="EMBL" id="RMI39904.1"/>
    </source>
</evidence>
<dbReference type="AlphaFoldDB" id="A0A3M2LQY7"/>
<comment type="caution">
    <text evidence="2">The sequence shown here is derived from an EMBL/GenBank/DDBJ whole genome shotgun (WGS) entry which is preliminary data.</text>
</comment>
<sequence length="256" mass="28316">MELGAGSLVLEWPDYRLRTYQPDELGEWLITADPIDYGPHVRVDYRDDQTGTAGTWFLPASRKVRVALIGRELQQQAAEVLNLLASRTWLPEVSRWEVTENGLEGLLVHTYTDQDAQAVEKWREYLESAETHSAEITPGLTRVWVAALVCDVPVSVSAHTRTPKTAQPPTPSDPPPSAIECRNCDVPLTLSSPNGRWLHVTSHQEECAPGADPARYAQPMMQRLPDGSAQPPADSALLERVHDGLVQLDAGEVERA</sequence>
<reference evidence="2 3" key="1">
    <citation type="submission" date="2018-10" db="EMBL/GenBank/DDBJ databases">
        <title>Isolation from soil.</title>
        <authorList>
            <person name="Hu J."/>
        </authorList>
    </citation>
    <scope>NUCLEOTIDE SEQUENCE [LARGE SCALE GENOMIC DNA]</scope>
    <source>
        <strain evidence="2 3">NEAU-Ht49</strain>
    </source>
</reference>
<accession>A0A3M2LQY7</accession>
<dbReference type="Proteomes" id="UP000282674">
    <property type="component" value="Unassembled WGS sequence"/>
</dbReference>
<keyword evidence="3" id="KW-1185">Reference proteome</keyword>
<proteinExistence type="predicted"/>